<dbReference type="GO" id="GO:0048254">
    <property type="term" value="P:snoRNA localization"/>
    <property type="evidence" value="ECO:0007669"/>
    <property type="project" value="TreeGrafter"/>
</dbReference>
<evidence type="ECO:0000313" key="3">
    <source>
        <dbReference type="Proteomes" id="UP000289886"/>
    </source>
</evidence>
<feature type="region of interest" description="Disordered" evidence="1">
    <location>
        <begin position="101"/>
        <end position="138"/>
    </location>
</feature>
<dbReference type="GO" id="GO:0000463">
    <property type="term" value="P:maturation of LSU-rRNA from tricistronic rRNA transcript (SSU-rRNA, 5.8S rRNA, LSU-rRNA)"/>
    <property type="evidence" value="ECO:0007669"/>
    <property type="project" value="TreeGrafter"/>
</dbReference>
<accession>A0A444UGK3</accession>
<dbReference type="AlphaFoldDB" id="A0A444UGK3"/>
<comment type="caution">
    <text evidence="2">The sequence shown here is derived from an EMBL/GenBank/DDBJ whole genome shotgun (WGS) entry which is preliminary data.</text>
</comment>
<sequence>MDNEVESSLKDVEEDTVSVLKQAIGDRDEQLSSLCAKLSAAEARTRQLEKLLEQTGASGGAESHEDQEKTESRSQSLMELPQEQQSTYTVIESSRLLVEASEEEVAEQMNSSRTLREISPQEDGSEQGTAAVNESSPETLIELSLPCVKRHKSESGCSGVRDKAAFVPIGEFDEINLLSGTNEGNEDSSAGIPVKESVEQEEGEIQDDTDGVLS</sequence>
<proteinExistence type="predicted"/>
<evidence type="ECO:0000256" key="1">
    <source>
        <dbReference type="SAM" id="MobiDB-lite"/>
    </source>
</evidence>
<dbReference type="InterPro" id="IPR051639">
    <property type="entry name" value="BCD1"/>
</dbReference>
<protein>
    <submittedName>
        <fullName evidence="2">Box C/D snoRNA protein 1</fullName>
    </submittedName>
</protein>
<dbReference type="EMBL" id="SCEB01214605">
    <property type="protein sequence ID" value="RXM34322.1"/>
    <property type="molecule type" value="Genomic_DNA"/>
</dbReference>
<feature type="region of interest" description="Disordered" evidence="1">
    <location>
        <begin position="177"/>
        <end position="214"/>
    </location>
</feature>
<feature type="compositionally biased region" description="Basic and acidic residues" evidence="1">
    <location>
        <begin position="62"/>
        <end position="72"/>
    </location>
</feature>
<feature type="compositionally biased region" description="Polar residues" evidence="1">
    <location>
        <begin position="126"/>
        <end position="138"/>
    </location>
</feature>
<feature type="compositionally biased region" description="Acidic residues" evidence="1">
    <location>
        <begin position="199"/>
        <end position="214"/>
    </location>
</feature>
<reference evidence="2 3" key="1">
    <citation type="submission" date="2019-01" db="EMBL/GenBank/DDBJ databases">
        <title>Draft Genome and Complete Hox-Cluster Characterization of the Sterlet Sturgeon (Acipenser ruthenus).</title>
        <authorList>
            <person name="Wei Q."/>
        </authorList>
    </citation>
    <scope>NUCLEOTIDE SEQUENCE [LARGE SCALE GENOMIC DNA]</scope>
    <source>
        <strain evidence="2">WHYD16114868_AA</strain>
        <tissue evidence="2">Blood</tissue>
    </source>
</reference>
<dbReference type="GO" id="GO:0000492">
    <property type="term" value="P:box C/D snoRNP assembly"/>
    <property type="evidence" value="ECO:0007669"/>
    <property type="project" value="TreeGrafter"/>
</dbReference>
<name>A0A444UGK3_ACIRT</name>
<organism evidence="2 3">
    <name type="scientific">Acipenser ruthenus</name>
    <name type="common">Sterlet sturgeon</name>
    <dbReference type="NCBI Taxonomy" id="7906"/>
    <lineage>
        <taxon>Eukaryota</taxon>
        <taxon>Metazoa</taxon>
        <taxon>Chordata</taxon>
        <taxon>Craniata</taxon>
        <taxon>Vertebrata</taxon>
        <taxon>Euteleostomi</taxon>
        <taxon>Actinopterygii</taxon>
        <taxon>Chondrostei</taxon>
        <taxon>Acipenseriformes</taxon>
        <taxon>Acipenseridae</taxon>
        <taxon>Acipenser</taxon>
    </lineage>
</organism>
<feature type="compositionally biased region" description="Polar residues" evidence="1">
    <location>
        <begin position="73"/>
        <end position="88"/>
    </location>
</feature>
<dbReference type="GO" id="GO:0070761">
    <property type="term" value="C:pre-snoRNP complex"/>
    <property type="evidence" value="ECO:0007669"/>
    <property type="project" value="TreeGrafter"/>
</dbReference>
<evidence type="ECO:0000313" key="2">
    <source>
        <dbReference type="EMBL" id="RXM34322.1"/>
    </source>
</evidence>
<dbReference type="PANTHER" id="PTHR13483:SF3">
    <property type="entry name" value="BOX C_D SNORNA PROTEIN 1"/>
    <property type="match status" value="1"/>
</dbReference>
<dbReference type="GO" id="GO:0005634">
    <property type="term" value="C:nucleus"/>
    <property type="evidence" value="ECO:0007669"/>
    <property type="project" value="TreeGrafter"/>
</dbReference>
<dbReference type="PANTHER" id="PTHR13483">
    <property type="entry name" value="BOX C_D SNORNA PROTEIN 1-RELATED"/>
    <property type="match status" value="1"/>
</dbReference>
<dbReference type="Proteomes" id="UP000289886">
    <property type="component" value="Unassembled WGS sequence"/>
</dbReference>
<gene>
    <name evidence="2" type="ORF">EOD39_14197</name>
</gene>
<keyword evidence="3" id="KW-1185">Reference proteome</keyword>
<feature type="region of interest" description="Disordered" evidence="1">
    <location>
        <begin position="49"/>
        <end position="88"/>
    </location>
</feature>